<evidence type="ECO:0000256" key="3">
    <source>
        <dbReference type="SAM" id="Coils"/>
    </source>
</evidence>
<protein>
    <recommendedName>
        <fullName evidence="5">AIG1-type G domain-containing protein</fullName>
    </recommendedName>
</protein>
<organism evidence="6 12">
    <name type="scientific">Rotaria magnacalcarata</name>
    <dbReference type="NCBI Taxonomy" id="392030"/>
    <lineage>
        <taxon>Eukaryota</taxon>
        <taxon>Metazoa</taxon>
        <taxon>Spiralia</taxon>
        <taxon>Gnathifera</taxon>
        <taxon>Rotifera</taxon>
        <taxon>Eurotatoria</taxon>
        <taxon>Bdelloidea</taxon>
        <taxon>Philodinida</taxon>
        <taxon>Philodinidae</taxon>
        <taxon>Rotaria</taxon>
    </lineage>
</organism>
<accession>A0A815X0Z7</accession>
<keyword evidence="2" id="KW-0547">Nucleotide-binding</keyword>
<dbReference type="InterPro" id="IPR027417">
    <property type="entry name" value="P-loop_NTPase"/>
</dbReference>
<evidence type="ECO:0000256" key="1">
    <source>
        <dbReference type="ARBA" id="ARBA00008535"/>
    </source>
</evidence>
<keyword evidence="3" id="KW-0175">Coiled coil</keyword>
<dbReference type="EMBL" id="CAJNOW010019447">
    <property type="protein sequence ID" value="CAF1672514.1"/>
    <property type="molecule type" value="Genomic_DNA"/>
</dbReference>
<comment type="similarity">
    <text evidence="1">Belongs to the TRAFAC class TrmE-Era-EngA-EngB-Septin-like GTPase superfamily. AIG1/Toc34/Toc159-like paraseptin GTPase family. IAN subfamily.</text>
</comment>
<dbReference type="InterPro" id="IPR006703">
    <property type="entry name" value="G_AIG1"/>
</dbReference>
<dbReference type="OrthoDB" id="8954335at2759"/>
<keyword evidence="4" id="KW-0472">Membrane</keyword>
<evidence type="ECO:0000313" key="11">
    <source>
        <dbReference type="EMBL" id="CAF3958096.1"/>
    </source>
</evidence>
<dbReference type="Pfam" id="PF04548">
    <property type="entry name" value="AIG1"/>
    <property type="match status" value="1"/>
</dbReference>
<evidence type="ECO:0000313" key="6">
    <source>
        <dbReference type="EMBL" id="CAF1549029.1"/>
    </source>
</evidence>
<dbReference type="Proteomes" id="UP000681720">
    <property type="component" value="Unassembled WGS sequence"/>
</dbReference>
<gene>
    <name evidence="9" type="ORF">BYL167_LOCUS7421</name>
    <name evidence="6" type="ORF">CJN711_LOCUS30266</name>
    <name evidence="11" type="ORF">GIL414_LOCUS9464</name>
    <name evidence="7" type="ORF">KQP761_LOCUS34576</name>
    <name evidence="8" type="ORF">MBJ925_LOCUS7008</name>
    <name evidence="10" type="ORF">SMN809_LOCUS9631</name>
</gene>
<keyword evidence="4" id="KW-1133">Transmembrane helix</keyword>
<evidence type="ECO:0000313" key="10">
    <source>
        <dbReference type="EMBL" id="CAF3958071.1"/>
    </source>
</evidence>
<reference evidence="6" key="1">
    <citation type="submission" date="2021-02" db="EMBL/GenBank/DDBJ databases">
        <authorList>
            <person name="Nowell W R."/>
        </authorList>
    </citation>
    <scope>NUCLEOTIDE SEQUENCE</scope>
</reference>
<dbReference type="Proteomes" id="UP000663834">
    <property type="component" value="Unassembled WGS sequence"/>
</dbReference>
<dbReference type="EMBL" id="CAJOBH010001923">
    <property type="protein sequence ID" value="CAF3880481.1"/>
    <property type="molecule type" value="Genomic_DNA"/>
</dbReference>
<dbReference type="SUPFAM" id="SSF52540">
    <property type="entry name" value="P-loop containing nucleoside triphosphate hydrolases"/>
    <property type="match status" value="1"/>
</dbReference>
<feature type="transmembrane region" description="Helical" evidence="4">
    <location>
        <begin position="272"/>
        <end position="294"/>
    </location>
</feature>
<dbReference type="Proteomes" id="UP000676336">
    <property type="component" value="Unassembled WGS sequence"/>
</dbReference>
<evidence type="ECO:0000256" key="2">
    <source>
        <dbReference type="ARBA" id="ARBA00022741"/>
    </source>
</evidence>
<evidence type="ECO:0000256" key="4">
    <source>
        <dbReference type="SAM" id="Phobius"/>
    </source>
</evidence>
<dbReference type="Proteomes" id="UP000663855">
    <property type="component" value="Unassembled WGS sequence"/>
</dbReference>
<evidence type="ECO:0000313" key="9">
    <source>
        <dbReference type="EMBL" id="CAF3880481.1"/>
    </source>
</evidence>
<dbReference type="Proteomes" id="UP000663824">
    <property type="component" value="Unassembled WGS sequence"/>
</dbReference>
<evidence type="ECO:0000259" key="5">
    <source>
        <dbReference type="Pfam" id="PF04548"/>
    </source>
</evidence>
<feature type="domain" description="AIG1-type G" evidence="5">
    <location>
        <begin position="5"/>
        <end position="119"/>
    </location>
</feature>
<evidence type="ECO:0000313" key="7">
    <source>
        <dbReference type="EMBL" id="CAF1672514.1"/>
    </source>
</evidence>
<dbReference type="EMBL" id="CAJNOV010014414">
    <property type="protein sequence ID" value="CAF1549029.1"/>
    <property type="molecule type" value="Genomic_DNA"/>
</dbReference>
<dbReference type="Gene3D" id="3.40.50.300">
    <property type="entry name" value="P-loop containing nucleotide triphosphate hydrolases"/>
    <property type="match status" value="1"/>
</dbReference>
<evidence type="ECO:0000313" key="12">
    <source>
        <dbReference type="Proteomes" id="UP000663855"/>
    </source>
</evidence>
<dbReference type="EMBL" id="CAJOBI010003151">
    <property type="protein sequence ID" value="CAF3958071.1"/>
    <property type="molecule type" value="Genomic_DNA"/>
</dbReference>
<dbReference type="EMBL" id="CAJNRE010002360">
    <property type="protein sequence ID" value="CAF1975420.1"/>
    <property type="molecule type" value="Genomic_DNA"/>
</dbReference>
<feature type="coiled-coil region" evidence="3">
    <location>
        <begin position="230"/>
        <end position="257"/>
    </location>
</feature>
<dbReference type="EMBL" id="CAJOBJ010003236">
    <property type="protein sequence ID" value="CAF3958096.1"/>
    <property type="molecule type" value="Genomic_DNA"/>
</dbReference>
<dbReference type="AlphaFoldDB" id="A0A815X0Z7"/>
<keyword evidence="4" id="KW-0812">Transmembrane</keyword>
<comment type="caution">
    <text evidence="6">The sequence shown here is derived from an EMBL/GenBank/DDBJ whole genome shotgun (WGS) entry which is preliminary data.</text>
</comment>
<dbReference type="Proteomes" id="UP000681967">
    <property type="component" value="Unassembled WGS sequence"/>
</dbReference>
<name>A0A815X0Z7_9BILA</name>
<dbReference type="GO" id="GO:0005525">
    <property type="term" value="F:GTP binding"/>
    <property type="evidence" value="ECO:0007669"/>
    <property type="project" value="InterPro"/>
</dbReference>
<proteinExistence type="inferred from homology"/>
<sequence length="343" mass="37856">MNIQKRVVLIGPAGCGKSWLGNELLNRPGTFKSAASTDSVTDTILEATNKIPLQDNKKLVLTIVDTPGIGDTKGRSQIFMDQIVNYTRTHGANMLFIILPHGRINPGLKNNLNALKECINGFYDLQTVLIINKVPKESRLKKSNPPQTLQDVENEAKQSFAAELNTRSLATNILIETDLDIDDEVKFNALKVDIYNAIAKSTMISSKILRTWTETLAFYQDIIDGKVSAKEALNDKIKRHRDQISRLEDDRKSAHLRIGLGFVGPFASSGLVFVPFVGIPAVAVANIAFAAMAVSSAHQSKFLREAIDAIRNNINALSLEEPNAIKEIDEAKKKLDEVGHYLH</sequence>
<evidence type="ECO:0000313" key="8">
    <source>
        <dbReference type="EMBL" id="CAF1975420.1"/>
    </source>
</evidence>